<proteinExistence type="predicted"/>
<dbReference type="EMBL" id="JAEMWU010000001">
    <property type="protein sequence ID" value="MBN8204970.1"/>
    <property type="molecule type" value="Genomic_DNA"/>
</dbReference>
<dbReference type="GO" id="GO:0004016">
    <property type="term" value="F:adenylate cyclase activity"/>
    <property type="evidence" value="ECO:0007669"/>
    <property type="project" value="TreeGrafter"/>
</dbReference>
<evidence type="ECO:0000313" key="5">
    <source>
        <dbReference type="Proteomes" id="UP000664385"/>
    </source>
</evidence>
<sequence length="957" mass="103822">MAVIAPSADMVGRDAESRRLDAALQRARSGAGGAVLVSGEAGIGKSRLLREFRGRWDGDLDVVIGWCLDSGVAPSPYGPLPGILRGVLEALGDPTAAAAGPARAALRLLLPELGDGPIDRAQTSPEALREAIVTLFEAAAAVRPVVVIVEDLHWADDATLAMLSYLLRALADARVLFVLTCRVDEVRRGSAVRAFLAEVERARLMERVALQRLTDVEVRTLVEALVGPIDDGVFERVQERAEGVPFFVEELSCNAIGPIPETLREVLLARYDALGDDAQRVVRTVSGSDAPIDHDLLTTLAELPDDRLDEGIREAANMAILAVRADDTYGFRHALLREAVHEDLLPGERARLHRAFAEVLERRVQEGSGCQESALAYHWHQARDPRRALIAAIGAMERSRSSFAFSTAARYGELALDLWDQVPDAGEATGIDHIALLARLGSILRNAGDGDRALMVVNIALDEVDAQTVDPGVLVRLLRDRSMYLTSLGKPQQIEALQQALSEYEARAVDEPRLHALLLTLLAARYMIVGRLEEAVRLADEAFGVAERAGDEVRMSMAANVRGNSRVHLGDVDTGLADFRLAWSLASNLEAQLRYRVNFSDTLTNLGRFDEAVRLAQGGVEDARRFGVERTSGSILTQNRAEPLLELGDIARVEQLLAADLTLRTHRIFRTYTTATRVRALAWRGRFAEADLLLDEWRPHMHQIAESERQVRYSLWRTELDLTLARGDVSGAVRTLEQILADTGADLGQKPRLLLEGGRAVSGLRAQGDEAAALVLAERTRASWEHLPAALRPRTWCKVLDALLSGAPEAWRAAMAAADSDDVPVLFQTVARIELARALIVTGDRPARLEASALLVDAEERAVGYGHAGLKREAAALAEAAGLTDAAASGLAALTARENQVFALVAEGLSNRQIGERLFISVKTVSVHVSAVLRKLGAATRTEAAARYRSEGAPAER</sequence>
<dbReference type="PROSITE" id="PS50043">
    <property type="entry name" value="HTH_LUXR_2"/>
    <property type="match status" value="1"/>
</dbReference>
<keyword evidence="1" id="KW-0547">Nucleotide-binding</keyword>
<dbReference type="PROSITE" id="PS00622">
    <property type="entry name" value="HTH_LUXR_1"/>
    <property type="match status" value="1"/>
</dbReference>
<dbReference type="Pfam" id="PF00196">
    <property type="entry name" value="GerE"/>
    <property type="match status" value="1"/>
</dbReference>
<dbReference type="Pfam" id="PF13191">
    <property type="entry name" value="AAA_16"/>
    <property type="match status" value="1"/>
</dbReference>
<evidence type="ECO:0000259" key="3">
    <source>
        <dbReference type="PROSITE" id="PS50043"/>
    </source>
</evidence>
<dbReference type="InterPro" id="IPR011990">
    <property type="entry name" value="TPR-like_helical_dom_sf"/>
</dbReference>
<dbReference type="PANTHER" id="PTHR16305:SF35">
    <property type="entry name" value="TRANSCRIPTIONAL ACTIVATOR DOMAIN"/>
    <property type="match status" value="1"/>
</dbReference>
<evidence type="ECO:0000256" key="1">
    <source>
        <dbReference type="ARBA" id="ARBA00022741"/>
    </source>
</evidence>
<keyword evidence="2" id="KW-0067">ATP-binding</keyword>
<evidence type="ECO:0000256" key="2">
    <source>
        <dbReference type="ARBA" id="ARBA00022840"/>
    </source>
</evidence>
<dbReference type="RefSeq" id="WP_206822728.1">
    <property type="nucleotide sequence ID" value="NZ_JAEMWU010000001.1"/>
</dbReference>
<dbReference type="Proteomes" id="UP000664385">
    <property type="component" value="Unassembled WGS sequence"/>
</dbReference>
<dbReference type="Gene3D" id="1.25.40.10">
    <property type="entry name" value="Tetratricopeptide repeat domain"/>
    <property type="match status" value="1"/>
</dbReference>
<dbReference type="InterPro" id="IPR027417">
    <property type="entry name" value="P-loop_NTPase"/>
</dbReference>
<dbReference type="InterPro" id="IPR000792">
    <property type="entry name" value="Tscrpt_reg_LuxR_C"/>
</dbReference>
<dbReference type="PANTHER" id="PTHR16305">
    <property type="entry name" value="TESTICULAR SOLUBLE ADENYLYL CYCLASE"/>
    <property type="match status" value="1"/>
</dbReference>
<dbReference type="InterPro" id="IPR016032">
    <property type="entry name" value="Sig_transdc_resp-reg_C-effctor"/>
</dbReference>
<dbReference type="SMART" id="SM00421">
    <property type="entry name" value="HTH_LUXR"/>
    <property type="match status" value="1"/>
</dbReference>
<comment type="caution">
    <text evidence="4">The sequence shown here is derived from an EMBL/GenBank/DDBJ whole genome shotgun (WGS) entry which is preliminary data.</text>
</comment>
<name>A0A939DTN0_9MICO</name>
<dbReference type="CDD" id="cd06170">
    <property type="entry name" value="LuxR_C_like"/>
    <property type="match status" value="1"/>
</dbReference>
<dbReference type="SUPFAM" id="SSF48452">
    <property type="entry name" value="TPR-like"/>
    <property type="match status" value="1"/>
</dbReference>
<accession>A0A939DTN0</accession>
<reference evidence="4" key="1">
    <citation type="submission" date="2020-12" db="EMBL/GenBank/DDBJ databases">
        <title>PHA producing bacteria isolated from mangrove.</title>
        <authorList>
            <person name="Zheng W."/>
            <person name="Yu S."/>
            <person name="Huang Y."/>
        </authorList>
    </citation>
    <scope>NUCLEOTIDE SEQUENCE</scope>
    <source>
        <strain evidence="4">GN8-5</strain>
    </source>
</reference>
<protein>
    <submittedName>
        <fullName evidence="4">AAA family ATPase</fullName>
    </submittedName>
</protein>
<dbReference type="GO" id="GO:0006355">
    <property type="term" value="P:regulation of DNA-templated transcription"/>
    <property type="evidence" value="ECO:0007669"/>
    <property type="project" value="InterPro"/>
</dbReference>
<gene>
    <name evidence="4" type="ORF">JF543_03235</name>
</gene>
<dbReference type="AlphaFoldDB" id="A0A939DTN0"/>
<dbReference type="GO" id="GO:0003677">
    <property type="term" value="F:DNA binding"/>
    <property type="evidence" value="ECO:0007669"/>
    <property type="project" value="InterPro"/>
</dbReference>
<dbReference type="SUPFAM" id="SSF46894">
    <property type="entry name" value="C-terminal effector domain of the bipartite response regulators"/>
    <property type="match status" value="1"/>
</dbReference>
<dbReference type="GO" id="GO:0005737">
    <property type="term" value="C:cytoplasm"/>
    <property type="evidence" value="ECO:0007669"/>
    <property type="project" value="TreeGrafter"/>
</dbReference>
<dbReference type="Gene3D" id="1.10.10.10">
    <property type="entry name" value="Winged helix-like DNA-binding domain superfamily/Winged helix DNA-binding domain"/>
    <property type="match status" value="1"/>
</dbReference>
<dbReference type="InterPro" id="IPR036388">
    <property type="entry name" value="WH-like_DNA-bd_sf"/>
</dbReference>
<dbReference type="InterPro" id="IPR041664">
    <property type="entry name" value="AAA_16"/>
</dbReference>
<organism evidence="4 5">
    <name type="scientific">Microbacterium esteraromaticum</name>
    <dbReference type="NCBI Taxonomy" id="57043"/>
    <lineage>
        <taxon>Bacteria</taxon>
        <taxon>Bacillati</taxon>
        <taxon>Actinomycetota</taxon>
        <taxon>Actinomycetes</taxon>
        <taxon>Micrococcales</taxon>
        <taxon>Microbacteriaceae</taxon>
        <taxon>Microbacterium</taxon>
    </lineage>
</organism>
<evidence type="ECO:0000313" key="4">
    <source>
        <dbReference type="EMBL" id="MBN8204970.1"/>
    </source>
</evidence>
<feature type="domain" description="HTH luxR-type" evidence="3">
    <location>
        <begin position="887"/>
        <end position="952"/>
    </location>
</feature>
<dbReference type="PRINTS" id="PR00038">
    <property type="entry name" value="HTHLUXR"/>
</dbReference>
<dbReference type="GO" id="GO:0005524">
    <property type="term" value="F:ATP binding"/>
    <property type="evidence" value="ECO:0007669"/>
    <property type="project" value="UniProtKB-KW"/>
</dbReference>
<dbReference type="SUPFAM" id="SSF52540">
    <property type="entry name" value="P-loop containing nucleoside triphosphate hydrolases"/>
    <property type="match status" value="1"/>
</dbReference>